<evidence type="ECO:0000313" key="3">
    <source>
        <dbReference type="Proteomes" id="UP000193642"/>
    </source>
</evidence>
<evidence type="ECO:0000256" key="1">
    <source>
        <dbReference type="SAM" id="MobiDB-lite"/>
    </source>
</evidence>
<accession>A0A1Y2B5Y3</accession>
<dbReference type="AlphaFoldDB" id="A0A1Y2B5Y3"/>
<name>A0A1Y2B5Y3_9FUNG</name>
<protein>
    <submittedName>
        <fullName evidence="2">Uncharacterized protein</fullName>
    </submittedName>
</protein>
<organism evidence="2 3">
    <name type="scientific">Rhizoclosmatium globosum</name>
    <dbReference type="NCBI Taxonomy" id="329046"/>
    <lineage>
        <taxon>Eukaryota</taxon>
        <taxon>Fungi</taxon>
        <taxon>Fungi incertae sedis</taxon>
        <taxon>Chytridiomycota</taxon>
        <taxon>Chytridiomycota incertae sedis</taxon>
        <taxon>Chytridiomycetes</taxon>
        <taxon>Chytridiales</taxon>
        <taxon>Chytriomycetaceae</taxon>
        <taxon>Rhizoclosmatium</taxon>
    </lineage>
</organism>
<evidence type="ECO:0000313" key="2">
    <source>
        <dbReference type="EMBL" id="ORY30144.1"/>
    </source>
</evidence>
<feature type="compositionally biased region" description="Basic and acidic residues" evidence="1">
    <location>
        <begin position="19"/>
        <end position="28"/>
    </location>
</feature>
<reference evidence="2 3" key="1">
    <citation type="submission" date="2016-07" db="EMBL/GenBank/DDBJ databases">
        <title>Pervasive Adenine N6-methylation of Active Genes in Fungi.</title>
        <authorList>
            <consortium name="DOE Joint Genome Institute"/>
            <person name="Mondo S.J."/>
            <person name="Dannebaum R.O."/>
            <person name="Kuo R.C."/>
            <person name="Labutti K."/>
            <person name="Haridas S."/>
            <person name="Kuo A."/>
            <person name="Salamov A."/>
            <person name="Ahrendt S.R."/>
            <person name="Lipzen A."/>
            <person name="Sullivan W."/>
            <person name="Andreopoulos W.B."/>
            <person name="Clum A."/>
            <person name="Lindquist E."/>
            <person name="Daum C."/>
            <person name="Ramamoorthy G.K."/>
            <person name="Gryganskyi A."/>
            <person name="Culley D."/>
            <person name="Magnuson J.K."/>
            <person name="James T.Y."/>
            <person name="O'Malley M.A."/>
            <person name="Stajich J.E."/>
            <person name="Spatafora J.W."/>
            <person name="Visel A."/>
            <person name="Grigoriev I.V."/>
        </authorList>
    </citation>
    <scope>NUCLEOTIDE SEQUENCE [LARGE SCALE GENOMIC DNA]</scope>
    <source>
        <strain evidence="2 3">JEL800</strain>
    </source>
</reference>
<dbReference type="Proteomes" id="UP000193642">
    <property type="component" value="Unassembled WGS sequence"/>
</dbReference>
<feature type="compositionally biased region" description="Pro residues" evidence="1">
    <location>
        <begin position="1"/>
        <end position="11"/>
    </location>
</feature>
<dbReference type="EMBL" id="MCGO01000084">
    <property type="protein sequence ID" value="ORY30144.1"/>
    <property type="molecule type" value="Genomic_DNA"/>
</dbReference>
<gene>
    <name evidence="2" type="ORF">BCR33DRAFT_724468</name>
</gene>
<feature type="region of interest" description="Disordered" evidence="1">
    <location>
        <begin position="1"/>
        <end position="92"/>
    </location>
</feature>
<feature type="compositionally biased region" description="Basic and acidic residues" evidence="1">
    <location>
        <begin position="53"/>
        <end position="71"/>
    </location>
</feature>
<comment type="caution">
    <text evidence="2">The sequence shown here is derived from an EMBL/GenBank/DDBJ whole genome shotgun (WGS) entry which is preliminary data.</text>
</comment>
<feature type="compositionally biased region" description="Polar residues" evidence="1">
    <location>
        <begin position="30"/>
        <end position="46"/>
    </location>
</feature>
<proteinExistence type="predicted"/>
<sequence>MQPNDRWPPTPAQHVQKSFTKDPHDPDSRGPSQSQHPTSHESNPAVQSAAEVDLCRDHTTSHPRASSREVQRSAGENPQINISKRYKTHQDE</sequence>
<keyword evidence="3" id="KW-1185">Reference proteome</keyword>